<evidence type="ECO:0000256" key="2">
    <source>
        <dbReference type="ARBA" id="ARBA00022692"/>
    </source>
</evidence>
<dbReference type="EMBL" id="SOAZ01000002">
    <property type="protein sequence ID" value="TDT63350.1"/>
    <property type="molecule type" value="Genomic_DNA"/>
</dbReference>
<dbReference type="Pfam" id="PF04172">
    <property type="entry name" value="LrgB"/>
    <property type="match status" value="1"/>
</dbReference>
<comment type="subcellular location">
    <subcellularLocation>
        <location evidence="1">Membrane</location>
        <topology evidence="1">Multi-pass membrane protein</topology>
    </subcellularLocation>
</comment>
<protein>
    <submittedName>
        <fullName evidence="6">Putative murein hydrolase (TIGR00659 family)</fullName>
    </submittedName>
</protein>
<dbReference type="AlphaFoldDB" id="A0A4R7KWK3"/>
<comment type="caution">
    <text evidence="6">The sequence shown here is derived from an EMBL/GenBank/DDBJ whole genome shotgun (WGS) entry which is preliminary data.</text>
</comment>
<feature type="transmembrane region" description="Helical" evidence="5">
    <location>
        <begin position="178"/>
        <end position="197"/>
    </location>
</feature>
<dbReference type="InterPro" id="IPR007300">
    <property type="entry name" value="CidB/LrgB"/>
</dbReference>
<name>A0A4R7KWK3_9CLOT</name>
<dbReference type="GO" id="GO:0016787">
    <property type="term" value="F:hydrolase activity"/>
    <property type="evidence" value="ECO:0007669"/>
    <property type="project" value="UniProtKB-KW"/>
</dbReference>
<feature type="transmembrane region" description="Helical" evidence="5">
    <location>
        <begin position="209"/>
        <end position="229"/>
    </location>
</feature>
<feature type="transmembrane region" description="Helical" evidence="5">
    <location>
        <begin position="146"/>
        <end position="169"/>
    </location>
</feature>
<evidence type="ECO:0000313" key="6">
    <source>
        <dbReference type="EMBL" id="TDT63350.1"/>
    </source>
</evidence>
<dbReference type="Proteomes" id="UP000295325">
    <property type="component" value="Unassembled WGS sequence"/>
</dbReference>
<feature type="transmembrane region" description="Helical" evidence="5">
    <location>
        <begin position="93"/>
        <end position="116"/>
    </location>
</feature>
<sequence length="235" mass="24502">MDSLMSSPIFGVMLSAIAFEIGNILYNKTKVSLFNPLLISQVLIIAILSKFKISFNDYNMGGQIISFFLIPSTVILAVPLYKKIKLLKAYSIPIIGGIAAGSISGIVSIILLSKLFHLDKVLLSSLVPKSVTTPIGMEISKQIGGIPAVTVASIVATGIIGSVIAPYICKMFKITDEIAVGIAIGTSSHAIGTAKALEIGEVEGAMSGLAIGVAGLVTVFAAPLIIRLCQALSIL</sequence>
<evidence type="ECO:0000256" key="4">
    <source>
        <dbReference type="ARBA" id="ARBA00023136"/>
    </source>
</evidence>
<keyword evidence="7" id="KW-1185">Reference proteome</keyword>
<evidence type="ECO:0000256" key="3">
    <source>
        <dbReference type="ARBA" id="ARBA00022989"/>
    </source>
</evidence>
<dbReference type="RefSeq" id="WP_133627007.1">
    <property type="nucleotide sequence ID" value="NZ_SOAZ01000002.1"/>
</dbReference>
<gene>
    <name evidence="6" type="ORF">EDD71_102110</name>
</gene>
<evidence type="ECO:0000313" key="7">
    <source>
        <dbReference type="Proteomes" id="UP000295325"/>
    </source>
</evidence>
<feature type="transmembrane region" description="Helical" evidence="5">
    <location>
        <begin position="6"/>
        <end position="26"/>
    </location>
</feature>
<feature type="transmembrane region" description="Helical" evidence="5">
    <location>
        <begin position="33"/>
        <end position="51"/>
    </location>
</feature>
<keyword evidence="2 5" id="KW-0812">Transmembrane</keyword>
<keyword evidence="6" id="KW-0378">Hydrolase</keyword>
<feature type="transmembrane region" description="Helical" evidence="5">
    <location>
        <begin position="63"/>
        <end position="81"/>
    </location>
</feature>
<proteinExistence type="predicted"/>
<accession>A0A4R7KWK3</accession>
<keyword evidence="3 5" id="KW-1133">Transmembrane helix</keyword>
<evidence type="ECO:0000256" key="1">
    <source>
        <dbReference type="ARBA" id="ARBA00004141"/>
    </source>
</evidence>
<keyword evidence="4 5" id="KW-0472">Membrane</keyword>
<dbReference type="PANTHER" id="PTHR30249">
    <property type="entry name" value="PUTATIVE SEROTONIN TRANSPORTER"/>
    <property type="match status" value="1"/>
</dbReference>
<dbReference type="GO" id="GO:0016020">
    <property type="term" value="C:membrane"/>
    <property type="evidence" value="ECO:0007669"/>
    <property type="project" value="UniProtKB-SubCell"/>
</dbReference>
<reference evidence="6 7" key="1">
    <citation type="submission" date="2019-03" db="EMBL/GenBank/DDBJ databases">
        <title>Genomic Encyclopedia of Type Strains, Phase IV (KMG-IV): sequencing the most valuable type-strain genomes for metagenomic binning, comparative biology and taxonomic classification.</title>
        <authorList>
            <person name="Goeker M."/>
        </authorList>
    </citation>
    <scope>NUCLEOTIDE SEQUENCE [LARGE SCALE GENOMIC DNA]</scope>
    <source>
        <strain evidence="6 7">DSM 24455</strain>
    </source>
</reference>
<evidence type="ECO:0000256" key="5">
    <source>
        <dbReference type="SAM" id="Phobius"/>
    </source>
</evidence>
<dbReference type="OrthoDB" id="9811701at2"/>
<organism evidence="6 7">
    <name type="scientific">Fonticella tunisiensis</name>
    <dbReference type="NCBI Taxonomy" id="1096341"/>
    <lineage>
        <taxon>Bacteria</taxon>
        <taxon>Bacillati</taxon>
        <taxon>Bacillota</taxon>
        <taxon>Clostridia</taxon>
        <taxon>Eubacteriales</taxon>
        <taxon>Clostridiaceae</taxon>
        <taxon>Fonticella</taxon>
    </lineage>
</organism>
<dbReference type="PANTHER" id="PTHR30249:SF0">
    <property type="entry name" value="PLASTIDAL GLYCOLATE_GLYCERATE TRANSLOCATOR 1, CHLOROPLASTIC"/>
    <property type="match status" value="1"/>
</dbReference>